<dbReference type="InterPro" id="IPR006059">
    <property type="entry name" value="SBP"/>
</dbReference>
<evidence type="ECO:0000256" key="2">
    <source>
        <dbReference type="ARBA" id="ARBA00022448"/>
    </source>
</evidence>
<dbReference type="Proteomes" id="UP000049828">
    <property type="component" value="Unassembled WGS sequence"/>
</dbReference>
<reference evidence="5" key="1">
    <citation type="submission" date="2015-05" db="EMBL/GenBank/DDBJ databases">
        <authorList>
            <consortium name="Pathogen Informatics"/>
        </authorList>
    </citation>
    <scope>NUCLEOTIDE SEQUENCE [LARGE SCALE GENOMIC DNA]</scope>
    <source>
        <strain evidence="5">L1-83</strain>
    </source>
</reference>
<dbReference type="SUPFAM" id="SSF53850">
    <property type="entry name" value="Periplasmic binding protein-like II"/>
    <property type="match status" value="1"/>
</dbReference>
<sequence>MKVVQKRMIAAGCIGVLVIGGAVVVSRHSTYEQKENETENGTETASVSRVVKQPADLMFWYSDKSYQKFFEKAAEEYYEDTGIVVDVEYQDSMDYMDAVYTATMQGETFPDIYMIGSDELEEAYLYGLAAENTASDIYESTVASNAVTASTYKEKMYAYPLSYNTCLFVYKNGYFETEPETLQAIIDYSIDNEPPENVQYLLEWNVNDAFYDFPFISNSVSFVKDEVETMQVNYDEDLYNEDLEFFSQSLESFSIDASTVTEASVISDFNDGKTLCAIIDSDSVAGLTGTDYEIRELLALNDTLQTSSAALTDLVVVNDFSEKKEKAADFAEYVTLTMSGELHGLGGHYSVKLSEDADEKEQIAYQAYENAIPVPDSQDAKEFWVTLKETISQYF</sequence>
<dbReference type="GO" id="GO:1901982">
    <property type="term" value="F:maltose binding"/>
    <property type="evidence" value="ECO:0007669"/>
    <property type="project" value="TreeGrafter"/>
</dbReference>
<evidence type="ECO:0000313" key="5">
    <source>
        <dbReference type="Proteomes" id="UP000049828"/>
    </source>
</evidence>
<protein>
    <recommendedName>
        <fullName evidence="6">Extracellular solute-binding protein</fullName>
    </recommendedName>
</protein>
<keyword evidence="5" id="KW-1185">Reference proteome</keyword>
<dbReference type="RefSeq" id="WP_055040129.1">
    <property type="nucleotide sequence ID" value="NZ_CVRS01000092.1"/>
</dbReference>
<keyword evidence="2" id="KW-0813">Transport</keyword>
<comment type="similarity">
    <text evidence="1">Belongs to the bacterial solute-binding protein 1 family.</text>
</comment>
<organism evidence="4 5">
    <name type="scientific">Roseburia inulinivorans</name>
    <dbReference type="NCBI Taxonomy" id="360807"/>
    <lineage>
        <taxon>Bacteria</taxon>
        <taxon>Bacillati</taxon>
        <taxon>Bacillota</taxon>
        <taxon>Clostridia</taxon>
        <taxon>Lachnospirales</taxon>
        <taxon>Lachnospiraceae</taxon>
        <taxon>Roseburia</taxon>
    </lineage>
</organism>
<keyword evidence="3" id="KW-0732">Signal</keyword>
<evidence type="ECO:0008006" key="6">
    <source>
        <dbReference type="Google" id="ProtNLM"/>
    </source>
</evidence>
<dbReference type="PANTHER" id="PTHR30061:SF50">
    <property type="entry name" value="MALTOSE_MALTODEXTRIN-BINDING PERIPLASMIC PROTEIN"/>
    <property type="match status" value="1"/>
</dbReference>
<dbReference type="Pfam" id="PF13416">
    <property type="entry name" value="SBP_bac_8"/>
    <property type="match status" value="1"/>
</dbReference>
<evidence type="ECO:0000313" key="4">
    <source>
        <dbReference type="EMBL" id="CRL41477.1"/>
    </source>
</evidence>
<dbReference type="GO" id="GO:0042956">
    <property type="term" value="P:maltodextrin transmembrane transport"/>
    <property type="evidence" value="ECO:0007669"/>
    <property type="project" value="TreeGrafter"/>
</dbReference>
<dbReference type="STRING" id="360807.ERS852392_00834"/>
<gene>
    <name evidence="4" type="ORF">RIL183_06051</name>
</gene>
<dbReference type="GO" id="GO:0015768">
    <property type="term" value="P:maltose transport"/>
    <property type="evidence" value="ECO:0007669"/>
    <property type="project" value="TreeGrafter"/>
</dbReference>
<evidence type="ECO:0000256" key="3">
    <source>
        <dbReference type="ARBA" id="ARBA00022729"/>
    </source>
</evidence>
<evidence type="ECO:0000256" key="1">
    <source>
        <dbReference type="ARBA" id="ARBA00008520"/>
    </source>
</evidence>
<dbReference type="GO" id="GO:0055052">
    <property type="term" value="C:ATP-binding cassette (ABC) transporter complex, substrate-binding subunit-containing"/>
    <property type="evidence" value="ECO:0007669"/>
    <property type="project" value="TreeGrafter"/>
</dbReference>
<proteinExistence type="inferred from homology"/>
<dbReference type="PANTHER" id="PTHR30061">
    <property type="entry name" value="MALTOSE-BINDING PERIPLASMIC PROTEIN"/>
    <property type="match status" value="1"/>
</dbReference>
<accession>A0A0M6WXP2</accession>
<dbReference type="EMBL" id="CVRS01000092">
    <property type="protein sequence ID" value="CRL41477.1"/>
    <property type="molecule type" value="Genomic_DNA"/>
</dbReference>
<name>A0A0M6WXP2_9FIRM</name>
<dbReference type="Gene3D" id="3.40.190.10">
    <property type="entry name" value="Periplasmic binding protein-like II"/>
    <property type="match status" value="2"/>
</dbReference>
<dbReference type="OrthoDB" id="9766758at2"/>
<dbReference type="AlphaFoldDB" id="A0A0M6WXP2"/>